<accession>A0AAJ0G7T6</accession>
<feature type="transmembrane region" description="Helical" evidence="7">
    <location>
        <begin position="115"/>
        <end position="135"/>
    </location>
</feature>
<sequence length="362" mass="40072">MTTTFRRLARMIEVQRDDGGNDQTYITKDTRPLPASRRTYGPWSFMGLWMVTGSFNVGGWTTGSAILSLGLNVWQAMLAIIIRYIVSAISCVLMGHPGAKWHIAWPQWMRQIWGVHGYFVPMALRVFLSFVWMATNTWYGGQCLKVFLTCLWPSFAGLDTPLAGGTMQVSDFVSFLLFILSCLPLMWWNPERYQKPFLFASTFVATTVFVLLIWSTVRAGGGGALLHDTSRAIGVEPAKGGDLGWAFVTAVTFTVGGIATHMWSQSDYTRYARKPGDQVFAQMAMVPAGAIIVTCIGIICTSCAYTLYPQLEELPWSPYIFLEPCGSMRTPRAHEQVWLSPVSHSSSPNTASSSLPTPSSQA</sequence>
<dbReference type="GO" id="GO:0005886">
    <property type="term" value="C:plasma membrane"/>
    <property type="evidence" value="ECO:0007669"/>
    <property type="project" value="TreeGrafter"/>
</dbReference>
<dbReference type="AlphaFoldDB" id="A0AAJ0G7T6"/>
<evidence type="ECO:0000256" key="3">
    <source>
        <dbReference type="ARBA" id="ARBA00022692"/>
    </source>
</evidence>
<evidence type="ECO:0000256" key="2">
    <source>
        <dbReference type="ARBA" id="ARBA00008974"/>
    </source>
</evidence>
<evidence type="ECO:0000256" key="5">
    <source>
        <dbReference type="ARBA" id="ARBA00023136"/>
    </source>
</evidence>
<organism evidence="8 9">
    <name type="scientific">Extremus antarcticus</name>
    <dbReference type="NCBI Taxonomy" id="702011"/>
    <lineage>
        <taxon>Eukaryota</taxon>
        <taxon>Fungi</taxon>
        <taxon>Dikarya</taxon>
        <taxon>Ascomycota</taxon>
        <taxon>Pezizomycotina</taxon>
        <taxon>Dothideomycetes</taxon>
        <taxon>Dothideomycetidae</taxon>
        <taxon>Mycosphaerellales</taxon>
        <taxon>Extremaceae</taxon>
        <taxon>Extremus</taxon>
    </lineage>
</organism>
<evidence type="ECO:0000256" key="7">
    <source>
        <dbReference type="SAM" id="Phobius"/>
    </source>
</evidence>
<keyword evidence="3 7" id="KW-0812">Transmembrane</keyword>
<dbReference type="InterPro" id="IPR045225">
    <property type="entry name" value="Uracil/uridine/allantoin_perm"/>
</dbReference>
<dbReference type="Pfam" id="PF02133">
    <property type="entry name" value="Transp_cyt_pur"/>
    <property type="match status" value="1"/>
</dbReference>
<comment type="caution">
    <text evidence="8">The sequence shown here is derived from an EMBL/GenBank/DDBJ whole genome shotgun (WGS) entry which is preliminary data.</text>
</comment>
<feature type="transmembrane region" description="Helical" evidence="7">
    <location>
        <begin position="172"/>
        <end position="190"/>
    </location>
</feature>
<name>A0AAJ0G7T6_9PEZI</name>
<evidence type="ECO:0000256" key="6">
    <source>
        <dbReference type="SAM" id="MobiDB-lite"/>
    </source>
</evidence>
<dbReference type="EMBL" id="JAWDJX010000020">
    <property type="protein sequence ID" value="KAK3052468.1"/>
    <property type="molecule type" value="Genomic_DNA"/>
</dbReference>
<protein>
    <submittedName>
        <fullName evidence="8">Uncharacterized protein</fullName>
    </submittedName>
</protein>
<dbReference type="GO" id="GO:0015205">
    <property type="term" value="F:nucleobase transmembrane transporter activity"/>
    <property type="evidence" value="ECO:0007669"/>
    <property type="project" value="TreeGrafter"/>
</dbReference>
<feature type="transmembrane region" description="Helical" evidence="7">
    <location>
        <begin position="73"/>
        <end position="94"/>
    </location>
</feature>
<evidence type="ECO:0000256" key="1">
    <source>
        <dbReference type="ARBA" id="ARBA00004141"/>
    </source>
</evidence>
<dbReference type="Proteomes" id="UP001271007">
    <property type="component" value="Unassembled WGS sequence"/>
</dbReference>
<comment type="subcellular location">
    <subcellularLocation>
        <location evidence="1">Membrane</location>
        <topology evidence="1">Multi-pass membrane protein</topology>
    </subcellularLocation>
</comment>
<evidence type="ECO:0000313" key="8">
    <source>
        <dbReference type="EMBL" id="KAK3052468.1"/>
    </source>
</evidence>
<reference evidence="8" key="1">
    <citation type="submission" date="2023-04" db="EMBL/GenBank/DDBJ databases">
        <title>Black Yeasts Isolated from many extreme environments.</title>
        <authorList>
            <person name="Coleine C."/>
            <person name="Stajich J.E."/>
            <person name="Selbmann L."/>
        </authorList>
    </citation>
    <scope>NUCLEOTIDE SEQUENCE</scope>
    <source>
        <strain evidence="8">CCFEE 5312</strain>
    </source>
</reference>
<keyword evidence="5 7" id="KW-0472">Membrane</keyword>
<dbReference type="PANTHER" id="PTHR30618:SF15">
    <property type="entry name" value="NICOTINAMIDE RIBOSIDE TRANSPORTER 1-RELATED"/>
    <property type="match status" value="1"/>
</dbReference>
<evidence type="ECO:0000313" key="9">
    <source>
        <dbReference type="Proteomes" id="UP001271007"/>
    </source>
</evidence>
<comment type="similarity">
    <text evidence="2">Belongs to the purine-cytosine permease (2.A.39) family.</text>
</comment>
<feature type="compositionally biased region" description="Low complexity" evidence="6">
    <location>
        <begin position="340"/>
        <end position="362"/>
    </location>
</feature>
<feature type="transmembrane region" description="Helical" evidence="7">
    <location>
        <begin position="243"/>
        <end position="263"/>
    </location>
</feature>
<keyword evidence="9" id="KW-1185">Reference proteome</keyword>
<feature type="region of interest" description="Disordered" evidence="6">
    <location>
        <begin position="339"/>
        <end position="362"/>
    </location>
</feature>
<keyword evidence="4 7" id="KW-1133">Transmembrane helix</keyword>
<gene>
    <name evidence="8" type="ORF">LTR09_006322</name>
</gene>
<dbReference type="InterPro" id="IPR001248">
    <property type="entry name" value="Pur-cyt_permease"/>
</dbReference>
<feature type="transmembrane region" description="Helical" evidence="7">
    <location>
        <begin position="40"/>
        <end position="61"/>
    </location>
</feature>
<dbReference type="PANTHER" id="PTHR30618">
    <property type="entry name" value="NCS1 FAMILY PURINE/PYRIMIDINE TRANSPORTER"/>
    <property type="match status" value="1"/>
</dbReference>
<feature type="transmembrane region" description="Helical" evidence="7">
    <location>
        <begin position="284"/>
        <end position="308"/>
    </location>
</feature>
<proteinExistence type="inferred from homology"/>
<evidence type="ECO:0000256" key="4">
    <source>
        <dbReference type="ARBA" id="ARBA00022989"/>
    </source>
</evidence>
<dbReference type="Gene3D" id="1.10.4160.10">
    <property type="entry name" value="Hydantoin permease"/>
    <property type="match status" value="1"/>
</dbReference>
<feature type="transmembrane region" description="Helical" evidence="7">
    <location>
        <begin position="197"/>
        <end position="217"/>
    </location>
</feature>